<name>A0ABD3VXF4_SINWO</name>
<accession>A0ABD3VXF4</accession>
<evidence type="ECO:0000313" key="2">
    <source>
        <dbReference type="EMBL" id="KAL3865162.1"/>
    </source>
</evidence>
<keyword evidence="3" id="KW-1185">Reference proteome</keyword>
<organism evidence="2 3">
    <name type="scientific">Sinanodonta woodiana</name>
    <name type="common">Chinese pond mussel</name>
    <name type="synonym">Anodonta woodiana</name>
    <dbReference type="NCBI Taxonomy" id="1069815"/>
    <lineage>
        <taxon>Eukaryota</taxon>
        <taxon>Metazoa</taxon>
        <taxon>Spiralia</taxon>
        <taxon>Lophotrochozoa</taxon>
        <taxon>Mollusca</taxon>
        <taxon>Bivalvia</taxon>
        <taxon>Autobranchia</taxon>
        <taxon>Heteroconchia</taxon>
        <taxon>Palaeoheterodonta</taxon>
        <taxon>Unionida</taxon>
        <taxon>Unionoidea</taxon>
        <taxon>Unionidae</taxon>
        <taxon>Unioninae</taxon>
        <taxon>Sinanodonta</taxon>
    </lineage>
</organism>
<dbReference type="EMBL" id="JBJQND010000010">
    <property type="protein sequence ID" value="KAL3865162.1"/>
    <property type="molecule type" value="Genomic_DNA"/>
</dbReference>
<feature type="compositionally biased region" description="Polar residues" evidence="1">
    <location>
        <begin position="1"/>
        <end position="11"/>
    </location>
</feature>
<sequence length="57" mass="6702">HDAFKNNNLSETGEEGTDPVNSKELYTTYMESKKEFKVIYLLKCHTEIKKEEAFLMQ</sequence>
<protein>
    <submittedName>
        <fullName evidence="2">Uncharacterized protein</fullName>
    </submittedName>
</protein>
<feature type="region of interest" description="Disordered" evidence="1">
    <location>
        <begin position="1"/>
        <end position="20"/>
    </location>
</feature>
<evidence type="ECO:0000313" key="3">
    <source>
        <dbReference type="Proteomes" id="UP001634394"/>
    </source>
</evidence>
<feature type="non-terminal residue" evidence="2">
    <location>
        <position position="57"/>
    </location>
</feature>
<comment type="caution">
    <text evidence="2">The sequence shown here is derived from an EMBL/GenBank/DDBJ whole genome shotgun (WGS) entry which is preliminary data.</text>
</comment>
<dbReference type="Proteomes" id="UP001634394">
    <property type="component" value="Unassembled WGS sequence"/>
</dbReference>
<evidence type="ECO:0000256" key="1">
    <source>
        <dbReference type="SAM" id="MobiDB-lite"/>
    </source>
</evidence>
<reference evidence="2 3" key="1">
    <citation type="submission" date="2024-11" db="EMBL/GenBank/DDBJ databases">
        <title>Chromosome-level genome assembly of the freshwater bivalve Anodonta woodiana.</title>
        <authorList>
            <person name="Chen X."/>
        </authorList>
    </citation>
    <scope>NUCLEOTIDE SEQUENCE [LARGE SCALE GENOMIC DNA]</scope>
    <source>
        <strain evidence="2">MN2024</strain>
        <tissue evidence="2">Gills</tissue>
    </source>
</reference>
<proteinExistence type="predicted"/>
<gene>
    <name evidence="2" type="ORF">ACJMK2_006781</name>
</gene>
<dbReference type="AlphaFoldDB" id="A0ABD3VXF4"/>
<feature type="non-terminal residue" evidence="2">
    <location>
        <position position="1"/>
    </location>
</feature>